<evidence type="ECO:0000256" key="14">
    <source>
        <dbReference type="SAM" id="MobiDB-lite"/>
    </source>
</evidence>
<dbReference type="InterPro" id="IPR011011">
    <property type="entry name" value="Znf_FYVE_PHD"/>
</dbReference>
<feature type="compositionally biased region" description="Acidic residues" evidence="14">
    <location>
        <begin position="391"/>
        <end position="401"/>
    </location>
</feature>
<evidence type="ECO:0000256" key="7">
    <source>
        <dbReference type="ARBA" id="ARBA00023125"/>
    </source>
</evidence>
<evidence type="ECO:0000256" key="9">
    <source>
        <dbReference type="ARBA" id="ARBA00023163"/>
    </source>
</evidence>
<dbReference type="PROSITE" id="PS01359">
    <property type="entry name" value="ZF_PHD_1"/>
    <property type="match status" value="1"/>
</dbReference>
<reference evidence="17 18" key="1">
    <citation type="submission" date="2019-08" db="EMBL/GenBank/DDBJ databases">
        <title>Draft genome sequences of two oriental melons (Cucumis melo L. var makuwa).</title>
        <authorList>
            <person name="Kwon S.-Y."/>
        </authorList>
    </citation>
    <scope>NUCLEOTIDE SEQUENCE [LARGE SCALE GENOMIC DNA]</scope>
    <source>
        <strain evidence="18">cv. Chang Bougi</strain>
        <tissue evidence="17">Leaf</tissue>
    </source>
</reference>
<feature type="region of interest" description="Disordered" evidence="14">
    <location>
        <begin position="631"/>
        <end position="651"/>
    </location>
</feature>
<dbReference type="GO" id="GO:0010557">
    <property type="term" value="P:positive regulation of macromolecule biosynthetic process"/>
    <property type="evidence" value="ECO:0007669"/>
    <property type="project" value="UniProtKB-ARBA"/>
</dbReference>
<keyword evidence="9" id="KW-0804">Transcription</keyword>
<protein>
    <submittedName>
        <fullName evidence="17">Pathogenesis-related homeodomain protein</fullName>
    </submittedName>
</protein>
<feature type="region of interest" description="Disordered" evidence="14">
    <location>
        <begin position="134"/>
        <end position="173"/>
    </location>
</feature>
<keyword evidence="6" id="KW-0805">Transcription regulation</keyword>
<dbReference type="GO" id="GO:0005634">
    <property type="term" value="C:nucleus"/>
    <property type="evidence" value="ECO:0007669"/>
    <property type="project" value="UniProtKB-SubCell"/>
</dbReference>
<feature type="domain" description="Homeobox" evidence="16">
    <location>
        <begin position="524"/>
        <end position="584"/>
    </location>
</feature>
<feature type="compositionally biased region" description="Basic residues" evidence="14">
    <location>
        <begin position="159"/>
        <end position="170"/>
    </location>
</feature>
<dbReference type="GO" id="GO:0008270">
    <property type="term" value="F:zinc ion binding"/>
    <property type="evidence" value="ECO:0007669"/>
    <property type="project" value="UniProtKB-KW"/>
</dbReference>
<gene>
    <name evidence="17" type="ORF">E5676_scaffold629G002280</name>
</gene>
<dbReference type="PROSITE" id="PS50071">
    <property type="entry name" value="HOMEOBOX_2"/>
    <property type="match status" value="1"/>
</dbReference>
<dbReference type="InterPro" id="IPR019786">
    <property type="entry name" value="Zinc_finger_PHD-type_CS"/>
</dbReference>
<dbReference type="InterPro" id="IPR045876">
    <property type="entry name" value="PRHA-like_PHD-finger"/>
</dbReference>
<proteinExistence type="inferred from homology"/>
<dbReference type="Proteomes" id="UP000321947">
    <property type="component" value="Unassembled WGS sequence"/>
</dbReference>
<feature type="compositionally biased region" description="Basic residues" evidence="14">
    <location>
        <begin position="631"/>
        <end position="644"/>
    </location>
</feature>
<dbReference type="InterPro" id="IPR001356">
    <property type="entry name" value="HD"/>
</dbReference>
<evidence type="ECO:0000313" key="18">
    <source>
        <dbReference type="Proteomes" id="UP000321947"/>
    </source>
</evidence>
<dbReference type="Gene3D" id="1.10.10.60">
    <property type="entry name" value="Homeodomain-like"/>
    <property type="match status" value="1"/>
</dbReference>
<dbReference type="InterPro" id="IPR009057">
    <property type="entry name" value="Homeodomain-like_sf"/>
</dbReference>
<feature type="DNA-binding region" description="Homeobox" evidence="11">
    <location>
        <begin position="526"/>
        <end position="585"/>
    </location>
</feature>
<keyword evidence="7 11" id="KW-0238">DNA-binding</keyword>
<evidence type="ECO:0000256" key="1">
    <source>
        <dbReference type="ARBA" id="ARBA00004123"/>
    </source>
</evidence>
<evidence type="ECO:0000256" key="6">
    <source>
        <dbReference type="ARBA" id="ARBA00023015"/>
    </source>
</evidence>
<feature type="region of interest" description="Disordered" evidence="14">
    <location>
        <begin position="358"/>
        <end position="426"/>
    </location>
</feature>
<feature type="compositionally biased region" description="Acidic residues" evidence="14">
    <location>
        <begin position="368"/>
        <end position="379"/>
    </location>
</feature>
<keyword evidence="3" id="KW-0479">Metal-binding</keyword>
<dbReference type="Gene3D" id="3.30.40.10">
    <property type="entry name" value="Zinc/RING finger domain, C3HC4 (zinc finger)"/>
    <property type="match status" value="1"/>
</dbReference>
<dbReference type="InterPro" id="IPR013083">
    <property type="entry name" value="Znf_RING/FYVE/PHD"/>
</dbReference>
<sequence length="744" mass="84379">MFHNSMCRYTSSTVTGSFVQTLYENALEINMRGAGKRLIEESEKCSHSKLETGSELIFPLKLTRCSKISHSKQKKSRTKSHSQAICSTFKRRSLPKSLSKGNKNVTIRQLAGKTFLLKKLDTKPSKELLLSKLQGGKSLPSTNTKGNAEKVEPVVKINQQRKRKKNKGKKEKVELDEASRLQRRTRYLIIKMKLEQNLIDAYSGEGWKGQSREKIRPEKELQRAKKQILKCKLGIRDAIRQLDLLGSVGCIEDSVIGPDGSVYHEHIFCAKCKLREAFPDNDIILCDGTCNCAFHQKCLDPPLDTKSIPPGDQGWFCKFCECKMEILEGMNAHLGTRFPLNIGWEDVFKEEAAFPDGGNALLNHEEDWPSDDSEDDDYDPDKKENGHDNGSEEENDKDVLEESSSSTSLSWSLDGEDLIPGDGIGCEDHFGAGTSIVSDGSNEEGITCGRRQRQAVDYKKLYDEMFGKDAPAHEQEVSEDEDWGPAKRRRREKECDAASTLMSLCESEKKSQDIDMEAEKKLLNSHGRSFFRIPRHAVEKLREVFAANELPSRDIKENLSKELGLDAEKVSKWFKNARYSALRTRKAEGATQPHSSYTTSNEPRLADSKEMSENLHSLEDAPIKELQLKLRGSHSKKKQHRKSSHVSSNHNKDAFDFGDDISLKNLLKKRKTKVKKRVNFVARGEGQETELEMERLCKIKGRLETMKQKLLRLTKRKDDGILDRSHMIEQSIVYVPVAVLKEKV</sequence>
<evidence type="ECO:0000256" key="8">
    <source>
        <dbReference type="ARBA" id="ARBA00023155"/>
    </source>
</evidence>
<feature type="domain" description="PHD-type" evidence="15">
    <location>
        <begin position="266"/>
        <end position="323"/>
    </location>
</feature>
<name>A0A5D3DZB2_CUCMM</name>
<feature type="region of interest" description="Disordered" evidence="14">
    <location>
        <begin position="584"/>
        <end position="612"/>
    </location>
</feature>
<organism evidence="17 18">
    <name type="scientific">Cucumis melo var. makuwa</name>
    <name type="common">Oriental melon</name>
    <dbReference type="NCBI Taxonomy" id="1194695"/>
    <lineage>
        <taxon>Eukaryota</taxon>
        <taxon>Viridiplantae</taxon>
        <taxon>Streptophyta</taxon>
        <taxon>Embryophyta</taxon>
        <taxon>Tracheophyta</taxon>
        <taxon>Spermatophyta</taxon>
        <taxon>Magnoliopsida</taxon>
        <taxon>eudicotyledons</taxon>
        <taxon>Gunneridae</taxon>
        <taxon>Pentapetalae</taxon>
        <taxon>rosids</taxon>
        <taxon>fabids</taxon>
        <taxon>Cucurbitales</taxon>
        <taxon>Cucurbitaceae</taxon>
        <taxon>Benincaseae</taxon>
        <taxon>Cucumis</taxon>
    </lineage>
</organism>
<evidence type="ECO:0000259" key="16">
    <source>
        <dbReference type="PROSITE" id="PS50071"/>
    </source>
</evidence>
<evidence type="ECO:0000256" key="10">
    <source>
        <dbReference type="ARBA" id="ARBA00023242"/>
    </source>
</evidence>
<dbReference type="SMART" id="SM00389">
    <property type="entry name" value="HOX"/>
    <property type="match status" value="1"/>
</dbReference>
<feature type="region of interest" description="Disordered" evidence="14">
    <location>
        <begin position="469"/>
        <end position="491"/>
    </location>
</feature>
<feature type="compositionally biased region" description="Basic and acidic residues" evidence="14">
    <location>
        <begin position="380"/>
        <end position="390"/>
    </location>
</feature>
<evidence type="ECO:0000313" key="17">
    <source>
        <dbReference type="EMBL" id="TYK28580.1"/>
    </source>
</evidence>
<dbReference type="PANTHER" id="PTHR12628">
    <property type="entry name" value="POLYCOMB-LIKE TRANSCRIPTION FACTOR"/>
    <property type="match status" value="1"/>
</dbReference>
<keyword evidence="10 11" id="KW-0539">Nucleus</keyword>
<comment type="subcellular location">
    <subcellularLocation>
        <location evidence="1 11 13">Nucleus</location>
    </subcellularLocation>
</comment>
<keyword evidence="5" id="KW-0862">Zinc</keyword>
<evidence type="ECO:0000256" key="4">
    <source>
        <dbReference type="ARBA" id="ARBA00022771"/>
    </source>
</evidence>
<evidence type="ECO:0000256" key="2">
    <source>
        <dbReference type="ARBA" id="ARBA00007427"/>
    </source>
</evidence>
<evidence type="ECO:0000256" key="13">
    <source>
        <dbReference type="RuleBase" id="RU000682"/>
    </source>
</evidence>
<evidence type="ECO:0000256" key="5">
    <source>
        <dbReference type="ARBA" id="ARBA00022833"/>
    </source>
</evidence>
<evidence type="ECO:0000256" key="12">
    <source>
        <dbReference type="PROSITE-ProRule" id="PRU00146"/>
    </source>
</evidence>
<feature type="compositionally biased region" description="Polar residues" evidence="14">
    <location>
        <begin position="592"/>
        <end position="602"/>
    </location>
</feature>
<dbReference type="SUPFAM" id="SSF46689">
    <property type="entry name" value="Homeodomain-like"/>
    <property type="match status" value="1"/>
</dbReference>
<keyword evidence="8 11" id="KW-0371">Homeobox</keyword>
<dbReference type="FunFam" id="3.30.40.10:FF:000270">
    <property type="entry name" value="pathogenesis-related homeodomain protein-like"/>
    <property type="match status" value="1"/>
</dbReference>
<evidence type="ECO:0000256" key="3">
    <source>
        <dbReference type="ARBA" id="ARBA00022723"/>
    </source>
</evidence>
<accession>A0A5D3DZB2</accession>
<dbReference type="GO" id="GO:0043565">
    <property type="term" value="F:sequence-specific DNA binding"/>
    <property type="evidence" value="ECO:0007669"/>
    <property type="project" value="UniProtKB-ARBA"/>
</dbReference>
<dbReference type="CDD" id="cd00086">
    <property type="entry name" value="homeodomain"/>
    <property type="match status" value="1"/>
</dbReference>
<dbReference type="SMART" id="SM00249">
    <property type="entry name" value="PHD"/>
    <property type="match status" value="1"/>
</dbReference>
<comment type="similarity">
    <text evidence="2">Belongs to the PHD-associated homeobox family.</text>
</comment>
<dbReference type="FunFam" id="1.10.10.60:FF:000437">
    <property type="entry name" value="pathogenesis-related homeodomain protein"/>
    <property type="match status" value="1"/>
</dbReference>
<dbReference type="AlphaFoldDB" id="A0A5D3DZB2"/>
<dbReference type="GO" id="GO:0003682">
    <property type="term" value="F:chromatin binding"/>
    <property type="evidence" value="ECO:0007669"/>
    <property type="project" value="TreeGrafter"/>
</dbReference>
<dbReference type="SUPFAM" id="SSF57903">
    <property type="entry name" value="FYVE/PHD zinc finger"/>
    <property type="match status" value="1"/>
</dbReference>
<evidence type="ECO:0000259" key="15">
    <source>
        <dbReference type="PROSITE" id="PS50016"/>
    </source>
</evidence>
<dbReference type="InterPro" id="IPR001965">
    <property type="entry name" value="Znf_PHD"/>
</dbReference>
<dbReference type="CDD" id="cd15504">
    <property type="entry name" value="PHD_PRHA_like"/>
    <property type="match status" value="1"/>
</dbReference>
<dbReference type="InterPro" id="IPR019787">
    <property type="entry name" value="Znf_PHD-finger"/>
</dbReference>
<evidence type="ECO:0000256" key="11">
    <source>
        <dbReference type="PROSITE-ProRule" id="PRU00108"/>
    </source>
</evidence>
<dbReference type="GO" id="GO:0045814">
    <property type="term" value="P:negative regulation of gene expression, epigenetic"/>
    <property type="evidence" value="ECO:0007669"/>
    <property type="project" value="TreeGrafter"/>
</dbReference>
<keyword evidence="4 12" id="KW-0863">Zinc-finger</keyword>
<dbReference type="EMBL" id="SSTD01002102">
    <property type="protein sequence ID" value="TYK28580.1"/>
    <property type="molecule type" value="Genomic_DNA"/>
</dbReference>
<comment type="caution">
    <text evidence="17">The sequence shown here is derived from an EMBL/GenBank/DDBJ whole genome shotgun (WGS) entry which is preliminary data.</text>
</comment>
<dbReference type="PANTHER" id="PTHR12628:SF10">
    <property type="entry name" value="HOMEOBOX DOMAIN-CONTAINING PROTEIN"/>
    <property type="match status" value="1"/>
</dbReference>
<dbReference type="GO" id="GO:0006355">
    <property type="term" value="P:regulation of DNA-templated transcription"/>
    <property type="evidence" value="ECO:0007669"/>
    <property type="project" value="UniProtKB-ARBA"/>
</dbReference>
<feature type="compositionally biased region" description="Low complexity" evidence="14">
    <location>
        <begin position="402"/>
        <end position="413"/>
    </location>
</feature>
<dbReference type="Pfam" id="PF00628">
    <property type="entry name" value="PHD"/>
    <property type="match status" value="1"/>
</dbReference>
<dbReference type="PROSITE" id="PS50016">
    <property type="entry name" value="ZF_PHD_2"/>
    <property type="match status" value="1"/>
</dbReference>
<dbReference type="Pfam" id="PF00046">
    <property type="entry name" value="Homeodomain"/>
    <property type="match status" value="1"/>
</dbReference>